<dbReference type="EMBL" id="AATS01000001">
    <property type="protein sequence ID" value="EAU56104.1"/>
    <property type="molecule type" value="Genomic_DNA"/>
</dbReference>
<evidence type="ECO:0000313" key="3">
    <source>
        <dbReference type="Proteomes" id="UP000005297"/>
    </source>
</evidence>
<dbReference type="NCBIfam" id="TIGR03761">
    <property type="entry name" value="ICE_PFL4669"/>
    <property type="match status" value="1"/>
</dbReference>
<keyword evidence="3" id="KW-1185">Reference proteome</keyword>
<protein>
    <recommendedName>
        <fullName evidence="4">TIGR03761 family integrating conjugative element protein</fullName>
    </recommendedName>
</protein>
<gene>
    <name evidence="2" type="ORF">SPV1_04768</name>
</gene>
<comment type="caution">
    <text evidence="2">The sequence shown here is derived from an EMBL/GenBank/DDBJ whole genome shotgun (WGS) entry which is preliminary data.</text>
</comment>
<evidence type="ECO:0000313" key="2">
    <source>
        <dbReference type="EMBL" id="EAU56104.1"/>
    </source>
</evidence>
<dbReference type="InParanoid" id="Q0F337"/>
<dbReference type="eggNOG" id="ENOG502Z8NN">
    <property type="taxonomic scope" value="Bacteria"/>
</dbReference>
<feature type="region of interest" description="Disordered" evidence="1">
    <location>
        <begin position="248"/>
        <end position="285"/>
    </location>
</feature>
<sequence length="285" mass="32460">MAHRFRLNHRNMDRPLRCCIEMRNRTRQPAGFLRCRSFRLAFRHLQNEEVIMADLQMPGSLAGAASIEIHTRQGWRLVYSRRSDGSPSPMTGLLRFAARMNSIWAAAQADDPFADWFLEKTYHAIETARMEIGDMHRMLATHFQHGKKGVNVEMAASSTPVSVPLQFSTPYGFMGAYLVSECDALIRACYTCRHVGLISNAKNEQNIRRSMRMVLRAFELQREYRFHGVTREDARAANAKWNRAVEEMGSPPPEIVAGRRPRVSPYIGDDASEAERVEEAEATAD</sequence>
<accession>Q0F337</accession>
<organism evidence="2 3">
    <name type="scientific">Mariprofundus ferrooxydans PV-1</name>
    <dbReference type="NCBI Taxonomy" id="314345"/>
    <lineage>
        <taxon>Bacteria</taxon>
        <taxon>Pseudomonadati</taxon>
        <taxon>Pseudomonadota</taxon>
        <taxon>Candidatius Mariprofundia</taxon>
        <taxon>Mariprofundales</taxon>
        <taxon>Mariprofundaceae</taxon>
        <taxon>Mariprofundus</taxon>
    </lineage>
</organism>
<evidence type="ECO:0008006" key="4">
    <source>
        <dbReference type="Google" id="ProtNLM"/>
    </source>
</evidence>
<dbReference type="HOGENOM" id="CLU_082088_1_1_0"/>
<proteinExistence type="predicted"/>
<dbReference type="Pfam" id="PF08900">
    <property type="entry name" value="AcaB"/>
    <property type="match status" value="1"/>
</dbReference>
<dbReference type="InterPro" id="IPR014996">
    <property type="entry name" value="AcaB"/>
</dbReference>
<name>Q0F337_9PROT</name>
<evidence type="ECO:0000256" key="1">
    <source>
        <dbReference type="SAM" id="MobiDB-lite"/>
    </source>
</evidence>
<dbReference type="Proteomes" id="UP000005297">
    <property type="component" value="Unassembled WGS sequence"/>
</dbReference>
<dbReference type="OrthoDB" id="8524550at2"/>
<reference evidence="2 3" key="1">
    <citation type="submission" date="2006-09" db="EMBL/GenBank/DDBJ databases">
        <authorList>
            <person name="Emerson D."/>
            <person name="Ferriera S."/>
            <person name="Johnson J."/>
            <person name="Kravitz S."/>
            <person name="Halpern A."/>
            <person name="Remington K."/>
            <person name="Beeson K."/>
            <person name="Tran B."/>
            <person name="Rogers Y.-H."/>
            <person name="Friedman R."/>
            <person name="Venter J.C."/>
        </authorList>
    </citation>
    <scope>NUCLEOTIDE SEQUENCE [LARGE SCALE GENOMIC DNA]</scope>
    <source>
        <strain evidence="2 3">PV-1</strain>
    </source>
</reference>
<dbReference type="AlphaFoldDB" id="Q0F337"/>